<proteinExistence type="inferred from homology"/>
<evidence type="ECO:0000259" key="8">
    <source>
        <dbReference type="Pfam" id="PF02687"/>
    </source>
</evidence>
<feature type="transmembrane region" description="Helical" evidence="7">
    <location>
        <begin position="157"/>
        <end position="177"/>
    </location>
</feature>
<feature type="transmembrane region" description="Helical" evidence="7">
    <location>
        <begin position="117"/>
        <end position="145"/>
    </location>
</feature>
<dbReference type="PANTHER" id="PTHR30572">
    <property type="entry name" value="MEMBRANE COMPONENT OF TRANSPORTER-RELATED"/>
    <property type="match status" value="1"/>
</dbReference>
<evidence type="ECO:0000256" key="5">
    <source>
        <dbReference type="ARBA" id="ARBA00023136"/>
    </source>
</evidence>
<evidence type="ECO:0000256" key="7">
    <source>
        <dbReference type="SAM" id="Phobius"/>
    </source>
</evidence>
<evidence type="ECO:0000313" key="9">
    <source>
        <dbReference type="EMBL" id="OGY85630.1"/>
    </source>
</evidence>
<evidence type="ECO:0000256" key="4">
    <source>
        <dbReference type="ARBA" id="ARBA00022989"/>
    </source>
</evidence>
<dbReference type="InterPro" id="IPR003838">
    <property type="entry name" value="ABC3_permease_C"/>
</dbReference>
<organism evidence="9 10">
    <name type="scientific">Candidatus Kerfeldbacteria bacterium RIFOXYB2_FULL_38_14</name>
    <dbReference type="NCBI Taxonomy" id="1798547"/>
    <lineage>
        <taxon>Bacteria</taxon>
        <taxon>Candidatus Kerfeldiibacteriota</taxon>
    </lineage>
</organism>
<dbReference type="EMBL" id="MHKI01000030">
    <property type="protein sequence ID" value="OGY85630.1"/>
    <property type="molecule type" value="Genomic_DNA"/>
</dbReference>
<comment type="caution">
    <text evidence="9">The sequence shown here is derived from an EMBL/GenBank/DDBJ whole genome shotgun (WGS) entry which is preliminary data.</text>
</comment>
<dbReference type="GO" id="GO:0022857">
    <property type="term" value="F:transmembrane transporter activity"/>
    <property type="evidence" value="ECO:0007669"/>
    <property type="project" value="TreeGrafter"/>
</dbReference>
<comment type="subcellular location">
    <subcellularLocation>
        <location evidence="1">Cell membrane</location>
        <topology evidence="1">Multi-pass membrane protein</topology>
    </subcellularLocation>
</comment>
<dbReference type="AlphaFoldDB" id="A0A1G2BBH0"/>
<evidence type="ECO:0000256" key="1">
    <source>
        <dbReference type="ARBA" id="ARBA00004651"/>
    </source>
</evidence>
<keyword evidence="5 7" id="KW-0472">Membrane</keyword>
<sequence>MAERYVLGSDAMVFLNVEAVDLQSIPAAMEDIRKILRVEHNLKSNEADDFMLRDMGTVVSSATSSSRTMSFLLGSVAAVVLVVGGIGIMNIMLISVQERTKEIGIRKAVGAKPYHILSQFLFEAIILSVLAAAIGLVVAGGAMILIANSNLSIVPAWWGFMMAFFSSVLIGVFFGYYPAKKAAALNPVEALR</sequence>
<keyword evidence="3 7" id="KW-0812">Transmembrane</keyword>
<evidence type="ECO:0000256" key="6">
    <source>
        <dbReference type="ARBA" id="ARBA00038076"/>
    </source>
</evidence>
<dbReference type="Pfam" id="PF02687">
    <property type="entry name" value="FtsX"/>
    <property type="match status" value="1"/>
</dbReference>
<dbReference type="InterPro" id="IPR050250">
    <property type="entry name" value="Macrolide_Exporter_MacB"/>
</dbReference>
<keyword evidence="2" id="KW-1003">Cell membrane</keyword>
<name>A0A1G2BBH0_9BACT</name>
<keyword evidence="4 7" id="KW-1133">Transmembrane helix</keyword>
<dbReference type="GO" id="GO:0005886">
    <property type="term" value="C:plasma membrane"/>
    <property type="evidence" value="ECO:0007669"/>
    <property type="project" value="UniProtKB-SubCell"/>
</dbReference>
<evidence type="ECO:0000256" key="3">
    <source>
        <dbReference type="ARBA" id="ARBA00022692"/>
    </source>
</evidence>
<comment type="similarity">
    <text evidence="6">Belongs to the ABC-4 integral membrane protein family.</text>
</comment>
<dbReference type="Proteomes" id="UP000176420">
    <property type="component" value="Unassembled WGS sequence"/>
</dbReference>
<feature type="domain" description="ABC3 transporter permease C-terminal" evidence="8">
    <location>
        <begin position="75"/>
        <end position="187"/>
    </location>
</feature>
<accession>A0A1G2BBH0</accession>
<evidence type="ECO:0000256" key="2">
    <source>
        <dbReference type="ARBA" id="ARBA00022475"/>
    </source>
</evidence>
<evidence type="ECO:0000313" key="10">
    <source>
        <dbReference type="Proteomes" id="UP000176420"/>
    </source>
</evidence>
<protein>
    <recommendedName>
        <fullName evidence="8">ABC3 transporter permease C-terminal domain-containing protein</fullName>
    </recommendedName>
</protein>
<dbReference type="PANTHER" id="PTHR30572:SF4">
    <property type="entry name" value="ABC TRANSPORTER PERMEASE YTRF"/>
    <property type="match status" value="1"/>
</dbReference>
<feature type="transmembrane region" description="Helical" evidence="7">
    <location>
        <begin position="71"/>
        <end position="96"/>
    </location>
</feature>
<reference evidence="9 10" key="1">
    <citation type="journal article" date="2016" name="Nat. Commun.">
        <title>Thousands of microbial genomes shed light on interconnected biogeochemical processes in an aquifer system.</title>
        <authorList>
            <person name="Anantharaman K."/>
            <person name="Brown C.T."/>
            <person name="Hug L.A."/>
            <person name="Sharon I."/>
            <person name="Castelle C.J."/>
            <person name="Probst A.J."/>
            <person name="Thomas B.C."/>
            <person name="Singh A."/>
            <person name="Wilkins M.J."/>
            <person name="Karaoz U."/>
            <person name="Brodie E.L."/>
            <person name="Williams K.H."/>
            <person name="Hubbard S.S."/>
            <person name="Banfield J.F."/>
        </authorList>
    </citation>
    <scope>NUCLEOTIDE SEQUENCE [LARGE SCALE GENOMIC DNA]</scope>
</reference>
<gene>
    <name evidence="9" type="ORF">A2319_02600</name>
</gene>